<accession>A0AAV4HEX1</accession>
<protein>
    <submittedName>
        <fullName evidence="9">Acetylcholine receptor subunit alpha</fullName>
    </submittedName>
</protein>
<keyword evidence="10" id="KW-1185">Reference proteome</keyword>
<feature type="region of interest" description="Disordered" evidence="6">
    <location>
        <begin position="376"/>
        <end position="398"/>
    </location>
</feature>
<dbReference type="FunFam" id="2.70.170.10:FF:000028">
    <property type="entry name" value="AcetylCholine Receptor"/>
    <property type="match status" value="1"/>
</dbReference>
<keyword evidence="3 5" id="KW-1133">Transmembrane helix</keyword>
<organism evidence="9 10">
    <name type="scientific">Elysia marginata</name>
    <dbReference type="NCBI Taxonomy" id="1093978"/>
    <lineage>
        <taxon>Eukaryota</taxon>
        <taxon>Metazoa</taxon>
        <taxon>Spiralia</taxon>
        <taxon>Lophotrochozoa</taxon>
        <taxon>Mollusca</taxon>
        <taxon>Gastropoda</taxon>
        <taxon>Heterobranchia</taxon>
        <taxon>Euthyneura</taxon>
        <taxon>Panpulmonata</taxon>
        <taxon>Sacoglossa</taxon>
        <taxon>Placobranchoidea</taxon>
        <taxon>Plakobranchidae</taxon>
        <taxon>Elysia</taxon>
    </lineage>
</organism>
<keyword evidence="4 5" id="KW-0472">Membrane</keyword>
<evidence type="ECO:0000256" key="4">
    <source>
        <dbReference type="ARBA" id="ARBA00023136"/>
    </source>
</evidence>
<keyword evidence="2 5" id="KW-0812">Transmembrane</keyword>
<comment type="caution">
    <text evidence="9">The sequence shown here is derived from an EMBL/GenBank/DDBJ whole genome shotgun (WGS) entry which is preliminary data.</text>
</comment>
<evidence type="ECO:0000256" key="5">
    <source>
        <dbReference type="RuleBase" id="RU000687"/>
    </source>
</evidence>
<dbReference type="Proteomes" id="UP000762676">
    <property type="component" value="Unassembled WGS sequence"/>
</dbReference>
<dbReference type="SUPFAM" id="SSF90112">
    <property type="entry name" value="Neurotransmitter-gated ion-channel transmembrane pore"/>
    <property type="match status" value="1"/>
</dbReference>
<dbReference type="GO" id="GO:0004888">
    <property type="term" value="F:transmembrane signaling receptor activity"/>
    <property type="evidence" value="ECO:0007669"/>
    <property type="project" value="InterPro"/>
</dbReference>
<proteinExistence type="inferred from homology"/>
<dbReference type="Pfam" id="PF02932">
    <property type="entry name" value="Neur_chan_memb"/>
    <property type="match status" value="1"/>
</dbReference>
<feature type="transmembrane region" description="Helical" evidence="5">
    <location>
        <begin position="300"/>
        <end position="323"/>
    </location>
</feature>
<feature type="transmembrane region" description="Helical" evidence="5">
    <location>
        <begin position="454"/>
        <end position="475"/>
    </location>
</feature>
<dbReference type="InterPro" id="IPR038050">
    <property type="entry name" value="Neuro_actylchol_rec"/>
</dbReference>
<evidence type="ECO:0000313" key="10">
    <source>
        <dbReference type="Proteomes" id="UP000762676"/>
    </source>
</evidence>
<dbReference type="GO" id="GO:0016020">
    <property type="term" value="C:membrane"/>
    <property type="evidence" value="ECO:0007669"/>
    <property type="project" value="UniProtKB-SubCell"/>
</dbReference>
<dbReference type="SUPFAM" id="SSF63712">
    <property type="entry name" value="Nicotinic receptor ligand binding domain-like"/>
    <property type="match status" value="1"/>
</dbReference>
<feature type="compositionally biased region" description="Polar residues" evidence="6">
    <location>
        <begin position="388"/>
        <end position="398"/>
    </location>
</feature>
<dbReference type="CDD" id="cd18989">
    <property type="entry name" value="LGIC_ECD_cation"/>
    <property type="match status" value="1"/>
</dbReference>
<dbReference type="PROSITE" id="PS51257">
    <property type="entry name" value="PROKAR_LIPOPROTEIN"/>
    <property type="match status" value="1"/>
</dbReference>
<reference evidence="9 10" key="1">
    <citation type="journal article" date="2021" name="Elife">
        <title>Chloroplast acquisition without the gene transfer in kleptoplastic sea slugs, Plakobranchus ocellatus.</title>
        <authorList>
            <person name="Maeda T."/>
            <person name="Takahashi S."/>
            <person name="Yoshida T."/>
            <person name="Shimamura S."/>
            <person name="Takaki Y."/>
            <person name="Nagai Y."/>
            <person name="Toyoda A."/>
            <person name="Suzuki Y."/>
            <person name="Arimoto A."/>
            <person name="Ishii H."/>
            <person name="Satoh N."/>
            <person name="Nishiyama T."/>
            <person name="Hasebe M."/>
            <person name="Maruyama T."/>
            <person name="Minagawa J."/>
            <person name="Obokata J."/>
            <person name="Shigenobu S."/>
        </authorList>
    </citation>
    <scope>NUCLEOTIDE SEQUENCE [LARGE SCALE GENOMIC DNA]</scope>
</reference>
<sequence length="478" mass="53461">MEFSSGKRWLMLALSLYAVCGCVYGAFRKDDYQSLTDTIFVGYDKRIRPTVTGGPTVIDMVFEPVSIISLDESSQVLSTFGRLYCEWSDEVLAWDEGSHSGVTNFFWPQDDVWLPDIIIHNSVEEEERPGYKEMPVNILSSGKVVWVPSFIFRTSCDMDVTYYPFDSQVCSIIISTKMSAFQDIAIQPGITDGEDGMSWETYHPSGVWDLRQMSVVNLTDEIDEVTKFEFKLTLKRRPMYYIINIIIPVLFLSLTASLVFSLPADAGEKVGMSMTVLLAYAVYLTIIADKMPQTSSQVSLLACYLTTLLAVTAFGVVLSVFILSLHHTSSETPVGPRTEAYTRRMRKYLRLGYHPRGIPANNVSPAVPETPVVTFSDVDSSSTEDTQGRQQAPTMESKTSTELSFLSYRGKHDKPRNTDLLMGSFMSSCSTSTAGTEERETITWPKVAETVDRLLFLGFSFIVFGVTVTLLPYMASMT</sequence>
<dbReference type="EMBL" id="BMAT01005578">
    <property type="protein sequence ID" value="GFR96386.1"/>
    <property type="molecule type" value="Genomic_DNA"/>
</dbReference>
<feature type="transmembrane region" description="Helical" evidence="5">
    <location>
        <begin position="270"/>
        <end position="288"/>
    </location>
</feature>
<evidence type="ECO:0000256" key="1">
    <source>
        <dbReference type="ARBA" id="ARBA00004141"/>
    </source>
</evidence>
<dbReference type="AlphaFoldDB" id="A0AAV4HEX1"/>
<name>A0AAV4HEX1_9GAST</name>
<evidence type="ECO:0000256" key="6">
    <source>
        <dbReference type="SAM" id="MobiDB-lite"/>
    </source>
</evidence>
<dbReference type="InterPro" id="IPR018000">
    <property type="entry name" value="Neurotransmitter_ion_chnl_CS"/>
</dbReference>
<evidence type="ECO:0000313" key="9">
    <source>
        <dbReference type="EMBL" id="GFR96386.1"/>
    </source>
</evidence>
<feature type="transmembrane region" description="Helical" evidence="5">
    <location>
        <begin position="6"/>
        <end position="27"/>
    </location>
</feature>
<dbReference type="PROSITE" id="PS00236">
    <property type="entry name" value="NEUROTR_ION_CHANNEL"/>
    <property type="match status" value="1"/>
</dbReference>
<keyword evidence="5" id="KW-0406">Ion transport</keyword>
<comment type="similarity">
    <text evidence="5">Belongs to the ligand-gated ion channel (TC 1.A.9) family.</text>
</comment>
<dbReference type="InterPro" id="IPR036734">
    <property type="entry name" value="Neur_chan_lig-bd_sf"/>
</dbReference>
<evidence type="ECO:0000256" key="3">
    <source>
        <dbReference type="ARBA" id="ARBA00022989"/>
    </source>
</evidence>
<dbReference type="Pfam" id="PF02931">
    <property type="entry name" value="Neur_chan_LBD"/>
    <property type="match status" value="1"/>
</dbReference>
<comment type="subcellular location">
    <subcellularLocation>
        <location evidence="1">Membrane</location>
        <topology evidence="1">Multi-pass membrane protein</topology>
    </subcellularLocation>
</comment>
<dbReference type="InterPro" id="IPR006201">
    <property type="entry name" value="Neur_channel"/>
</dbReference>
<keyword evidence="5" id="KW-0407">Ion channel</keyword>
<gene>
    <name evidence="9" type="ORF">ElyMa_002719800</name>
</gene>
<dbReference type="Gene3D" id="1.20.58.390">
    <property type="entry name" value="Neurotransmitter-gated ion-channel transmembrane domain"/>
    <property type="match status" value="1"/>
</dbReference>
<feature type="compositionally biased region" description="Low complexity" evidence="6">
    <location>
        <begin position="376"/>
        <end position="385"/>
    </location>
</feature>
<dbReference type="InterPro" id="IPR036719">
    <property type="entry name" value="Neuro-gated_channel_TM_sf"/>
</dbReference>
<dbReference type="InterPro" id="IPR006029">
    <property type="entry name" value="Neurotrans-gated_channel_TM"/>
</dbReference>
<dbReference type="PRINTS" id="PR00252">
    <property type="entry name" value="NRIONCHANNEL"/>
</dbReference>
<feature type="domain" description="Neurotransmitter-gated ion-channel ligand-binding" evidence="7">
    <location>
        <begin position="34"/>
        <end position="238"/>
    </location>
</feature>
<dbReference type="InterPro" id="IPR006202">
    <property type="entry name" value="Neur_chan_lig-bd"/>
</dbReference>
<evidence type="ECO:0000259" key="8">
    <source>
        <dbReference type="Pfam" id="PF02932"/>
    </source>
</evidence>
<feature type="domain" description="Neurotransmitter-gated ion-channel transmembrane" evidence="8">
    <location>
        <begin position="245"/>
        <end position="470"/>
    </location>
</feature>
<dbReference type="GO" id="GO:0005230">
    <property type="term" value="F:extracellular ligand-gated monoatomic ion channel activity"/>
    <property type="evidence" value="ECO:0007669"/>
    <property type="project" value="InterPro"/>
</dbReference>
<keyword evidence="9" id="KW-0675">Receptor</keyword>
<evidence type="ECO:0000259" key="7">
    <source>
        <dbReference type="Pfam" id="PF02931"/>
    </source>
</evidence>
<dbReference type="PANTHER" id="PTHR18945">
    <property type="entry name" value="NEUROTRANSMITTER GATED ION CHANNEL"/>
    <property type="match status" value="1"/>
</dbReference>
<dbReference type="CDD" id="cd19051">
    <property type="entry name" value="LGIC_TM_cation"/>
    <property type="match status" value="1"/>
</dbReference>
<evidence type="ECO:0000256" key="2">
    <source>
        <dbReference type="ARBA" id="ARBA00022692"/>
    </source>
</evidence>
<keyword evidence="5" id="KW-0813">Transport</keyword>
<dbReference type="Gene3D" id="2.70.170.10">
    <property type="entry name" value="Neurotransmitter-gated ion-channel ligand-binding domain"/>
    <property type="match status" value="1"/>
</dbReference>
<feature type="transmembrane region" description="Helical" evidence="5">
    <location>
        <begin position="241"/>
        <end position="264"/>
    </location>
</feature>